<dbReference type="SUPFAM" id="SSF46626">
    <property type="entry name" value="Cytochrome c"/>
    <property type="match status" value="1"/>
</dbReference>
<dbReference type="EMBL" id="QPJK01000008">
    <property type="protein sequence ID" value="RCW68080.1"/>
    <property type="molecule type" value="Genomic_DNA"/>
</dbReference>
<reference evidence="9 10" key="1">
    <citation type="submission" date="2018-07" db="EMBL/GenBank/DDBJ databases">
        <title>Genomic Encyclopedia of Type Strains, Phase IV (KMG-IV): sequencing the most valuable type-strain genomes for metagenomic binning, comparative biology and taxonomic classification.</title>
        <authorList>
            <person name="Goeker M."/>
        </authorList>
    </citation>
    <scope>NUCLEOTIDE SEQUENCE [LARGE SCALE GENOMIC DNA]</scope>
    <source>
        <strain evidence="9 10">DSM 21634</strain>
    </source>
</reference>
<evidence type="ECO:0000256" key="6">
    <source>
        <dbReference type="PROSITE-ProRule" id="PRU00433"/>
    </source>
</evidence>
<sequence length="122" mass="12462">MRNTIHQHFVVHALKVASVLVAGLALPALPALAADESAQLALGKKLFLQGVVPSCAVCHTLQAAGAEGAVGPVLDELKPDAARVAKALRNGLGQMPSYKDKLTEAEIAALALYVSKASGGAK</sequence>
<evidence type="ECO:0000256" key="7">
    <source>
        <dbReference type="SAM" id="SignalP"/>
    </source>
</evidence>
<proteinExistence type="predicted"/>
<feature type="signal peptide" evidence="7">
    <location>
        <begin position="1"/>
        <end position="33"/>
    </location>
</feature>
<dbReference type="Pfam" id="PF13442">
    <property type="entry name" value="Cytochrome_CBB3"/>
    <property type="match status" value="1"/>
</dbReference>
<feature type="chain" id="PRO_5016620898" evidence="7">
    <location>
        <begin position="34"/>
        <end position="122"/>
    </location>
</feature>
<evidence type="ECO:0000313" key="10">
    <source>
        <dbReference type="Proteomes" id="UP000252884"/>
    </source>
</evidence>
<keyword evidence="10" id="KW-1185">Reference proteome</keyword>
<dbReference type="Proteomes" id="UP000252884">
    <property type="component" value="Unassembled WGS sequence"/>
</dbReference>
<dbReference type="RefSeq" id="WP_004306453.1">
    <property type="nucleotide sequence ID" value="NZ_QPJK01000008.1"/>
</dbReference>
<name>A0A368XJ62_9BURK</name>
<dbReference type="GO" id="GO:0005506">
    <property type="term" value="F:iron ion binding"/>
    <property type="evidence" value="ECO:0007669"/>
    <property type="project" value="InterPro"/>
</dbReference>
<dbReference type="PRINTS" id="PR00605">
    <property type="entry name" value="CYTCHROMECIC"/>
</dbReference>
<keyword evidence="1" id="KW-0813">Transport</keyword>
<dbReference type="InterPro" id="IPR009056">
    <property type="entry name" value="Cyt_c-like_dom"/>
</dbReference>
<keyword evidence="4" id="KW-0249">Electron transport</keyword>
<organism evidence="9 10">
    <name type="scientific">Pseudorhodoferax soli</name>
    <dbReference type="NCBI Taxonomy" id="545864"/>
    <lineage>
        <taxon>Bacteria</taxon>
        <taxon>Pseudomonadati</taxon>
        <taxon>Pseudomonadota</taxon>
        <taxon>Betaproteobacteria</taxon>
        <taxon>Burkholderiales</taxon>
        <taxon>Comamonadaceae</taxon>
    </lineage>
</organism>
<dbReference type="OrthoDB" id="9805828at2"/>
<evidence type="ECO:0000259" key="8">
    <source>
        <dbReference type="PROSITE" id="PS51007"/>
    </source>
</evidence>
<dbReference type="AlphaFoldDB" id="A0A368XJ62"/>
<accession>A0A368XJ62</accession>
<keyword evidence="7" id="KW-0732">Signal</keyword>
<feature type="domain" description="Cytochrome c" evidence="8">
    <location>
        <begin position="38"/>
        <end position="118"/>
    </location>
</feature>
<dbReference type="InterPro" id="IPR008168">
    <property type="entry name" value="Cyt_C_IC"/>
</dbReference>
<keyword evidence="5 6" id="KW-0408">Iron</keyword>
<evidence type="ECO:0000256" key="3">
    <source>
        <dbReference type="ARBA" id="ARBA00022723"/>
    </source>
</evidence>
<dbReference type="GO" id="GO:0009055">
    <property type="term" value="F:electron transfer activity"/>
    <property type="evidence" value="ECO:0007669"/>
    <property type="project" value="InterPro"/>
</dbReference>
<gene>
    <name evidence="9" type="ORF">DES41_108259</name>
</gene>
<dbReference type="PROSITE" id="PS51007">
    <property type="entry name" value="CYTC"/>
    <property type="match status" value="1"/>
</dbReference>
<evidence type="ECO:0000256" key="2">
    <source>
        <dbReference type="ARBA" id="ARBA00022617"/>
    </source>
</evidence>
<dbReference type="InterPro" id="IPR036909">
    <property type="entry name" value="Cyt_c-like_dom_sf"/>
</dbReference>
<keyword evidence="2 6" id="KW-0349">Heme</keyword>
<dbReference type="Gene3D" id="1.10.760.10">
    <property type="entry name" value="Cytochrome c-like domain"/>
    <property type="match status" value="1"/>
</dbReference>
<comment type="caution">
    <text evidence="9">The sequence shown here is derived from an EMBL/GenBank/DDBJ whole genome shotgun (WGS) entry which is preliminary data.</text>
</comment>
<evidence type="ECO:0000313" key="9">
    <source>
        <dbReference type="EMBL" id="RCW68080.1"/>
    </source>
</evidence>
<keyword evidence="3 6" id="KW-0479">Metal-binding</keyword>
<evidence type="ECO:0000256" key="4">
    <source>
        <dbReference type="ARBA" id="ARBA00022982"/>
    </source>
</evidence>
<protein>
    <submittedName>
        <fullName evidence="9">Sulfite dehydrogenase (Cytochrome) subunit SorB</fullName>
    </submittedName>
</protein>
<evidence type="ECO:0000256" key="1">
    <source>
        <dbReference type="ARBA" id="ARBA00022448"/>
    </source>
</evidence>
<dbReference type="GO" id="GO:0020037">
    <property type="term" value="F:heme binding"/>
    <property type="evidence" value="ECO:0007669"/>
    <property type="project" value="InterPro"/>
</dbReference>
<evidence type="ECO:0000256" key="5">
    <source>
        <dbReference type="ARBA" id="ARBA00023004"/>
    </source>
</evidence>